<dbReference type="InterPro" id="IPR010985">
    <property type="entry name" value="Ribbon_hlx_hlx"/>
</dbReference>
<dbReference type="SUPFAM" id="SSF47598">
    <property type="entry name" value="Ribbon-helix-helix"/>
    <property type="match status" value="1"/>
</dbReference>
<dbReference type="AlphaFoldDB" id="A0A3P5XNR3"/>
<evidence type="ECO:0000313" key="2">
    <source>
        <dbReference type="EMBL" id="VDC33329.1"/>
    </source>
</evidence>
<gene>
    <name evidence="2" type="ORF">PSET11_03309</name>
</gene>
<dbReference type="Gene3D" id="1.10.1220.10">
    <property type="entry name" value="Met repressor-like"/>
    <property type="match status" value="1"/>
</dbReference>
<evidence type="ECO:0000256" key="1">
    <source>
        <dbReference type="SAM" id="MobiDB-lite"/>
    </source>
</evidence>
<organism evidence="2 3">
    <name type="scientific">Arthrobacter ulcerisalmonis</name>
    <dbReference type="NCBI Taxonomy" id="2483813"/>
    <lineage>
        <taxon>Bacteria</taxon>
        <taxon>Bacillati</taxon>
        <taxon>Actinomycetota</taxon>
        <taxon>Actinomycetes</taxon>
        <taxon>Micrococcales</taxon>
        <taxon>Micrococcaceae</taxon>
        <taxon>Arthrobacter</taxon>
    </lineage>
</organism>
<evidence type="ECO:0008006" key="4">
    <source>
        <dbReference type="Google" id="ProtNLM"/>
    </source>
</evidence>
<reference evidence="2 3" key="1">
    <citation type="submission" date="2018-11" db="EMBL/GenBank/DDBJ databases">
        <authorList>
            <person name="Criscuolo A."/>
        </authorList>
    </citation>
    <scope>NUCLEOTIDE SEQUENCE [LARGE SCALE GENOMIC DNA]</scope>
    <source>
        <strain evidence="2">AT11b</strain>
    </source>
</reference>
<dbReference type="EMBL" id="UXAU01000047">
    <property type="protein sequence ID" value="VDC33329.1"/>
    <property type="molecule type" value="Genomic_DNA"/>
</dbReference>
<protein>
    <recommendedName>
        <fullName evidence="4">ParG</fullName>
    </recommendedName>
</protein>
<feature type="region of interest" description="Disordered" evidence="1">
    <location>
        <begin position="1"/>
        <end position="41"/>
    </location>
</feature>
<evidence type="ECO:0000313" key="3">
    <source>
        <dbReference type="Proteomes" id="UP000280861"/>
    </source>
</evidence>
<dbReference type="RefSeq" id="WP_377973895.1">
    <property type="nucleotide sequence ID" value="NZ_JBHTHK010000002.1"/>
</dbReference>
<dbReference type="Proteomes" id="UP000280861">
    <property type="component" value="Unassembled WGS sequence"/>
</dbReference>
<proteinExistence type="predicted"/>
<sequence>MATSSKANLANRMKRPAPAAPPADKPAVSVSGSFKEAPEEYPKRLTLDLTEEQHRKFKVYAITNGTSMNKLLRDYIDSL</sequence>
<keyword evidence="3" id="KW-1185">Reference proteome</keyword>
<name>A0A3P5XNR3_9MICC</name>
<dbReference type="GO" id="GO:0006355">
    <property type="term" value="P:regulation of DNA-templated transcription"/>
    <property type="evidence" value="ECO:0007669"/>
    <property type="project" value="InterPro"/>
</dbReference>
<dbReference type="InterPro" id="IPR013321">
    <property type="entry name" value="Arc_rbn_hlx_hlx"/>
</dbReference>
<accession>A0A3P5XNR3</accession>